<dbReference type="Proteomes" id="UP001159363">
    <property type="component" value="Chromosome 8"/>
</dbReference>
<evidence type="ECO:0000256" key="1">
    <source>
        <dbReference type="SAM" id="MobiDB-lite"/>
    </source>
</evidence>
<protein>
    <recommendedName>
        <fullName evidence="2">Rhodanese domain-containing protein</fullName>
    </recommendedName>
</protein>
<gene>
    <name evidence="3" type="ORF">PR048_023764</name>
</gene>
<dbReference type="InterPro" id="IPR001763">
    <property type="entry name" value="Rhodanese-like_dom"/>
</dbReference>
<comment type="caution">
    <text evidence="3">The sequence shown here is derived from an EMBL/GenBank/DDBJ whole genome shotgun (WGS) entry which is preliminary data.</text>
</comment>
<dbReference type="EMBL" id="JARBHB010000009">
    <property type="protein sequence ID" value="KAJ8875861.1"/>
    <property type="molecule type" value="Genomic_DNA"/>
</dbReference>
<reference evidence="3 4" key="1">
    <citation type="submission" date="2023-02" db="EMBL/GenBank/DDBJ databases">
        <title>LHISI_Scaffold_Assembly.</title>
        <authorList>
            <person name="Stuart O.P."/>
            <person name="Cleave R."/>
            <person name="Magrath M.J.L."/>
            <person name="Mikheyev A.S."/>
        </authorList>
    </citation>
    <scope>NUCLEOTIDE SEQUENCE [LARGE SCALE GENOMIC DNA]</scope>
    <source>
        <strain evidence="3">Daus_M_001</strain>
        <tissue evidence="3">Leg muscle</tissue>
    </source>
</reference>
<accession>A0ABQ9GV17</accession>
<evidence type="ECO:0000313" key="3">
    <source>
        <dbReference type="EMBL" id="KAJ8875861.1"/>
    </source>
</evidence>
<keyword evidence="4" id="KW-1185">Reference proteome</keyword>
<feature type="domain" description="Rhodanese" evidence="2">
    <location>
        <begin position="238"/>
        <end position="254"/>
    </location>
</feature>
<organism evidence="3 4">
    <name type="scientific">Dryococelus australis</name>
    <dbReference type="NCBI Taxonomy" id="614101"/>
    <lineage>
        <taxon>Eukaryota</taxon>
        <taxon>Metazoa</taxon>
        <taxon>Ecdysozoa</taxon>
        <taxon>Arthropoda</taxon>
        <taxon>Hexapoda</taxon>
        <taxon>Insecta</taxon>
        <taxon>Pterygota</taxon>
        <taxon>Neoptera</taxon>
        <taxon>Polyneoptera</taxon>
        <taxon>Phasmatodea</taxon>
        <taxon>Verophasmatodea</taxon>
        <taxon>Anareolatae</taxon>
        <taxon>Phasmatidae</taxon>
        <taxon>Eurycanthinae</taxon>
        <taxon>Dryococelus</taxon>
    </lineage>
</organism>
<evidence type="ECO:0000313" key="4">
    <source>
        <dbReference type="Proteomes" id="UP001159363"/>
    </source>
</evidence>
<feature type="region of interest" description="Disordered" evidence="1">
    <location>
        <begin position="36"/>
        <end position="62"/>
    </location>
</feature>
<evidence type="ECO:0000259" key="2">
    <source>
        <dbReference type="PROSITE" id="PS50206"/>
    </source>
</evidence>
<proteinExistence type="predicted"/>
<name>A0ABQ9GV17_9NEOP</name>
<sequence length="485" mass="52949">MERWACVLLCPVLRCLEREKTYLGTIGVGVERRGRREIPEKTRRPPASSGTIRTRENPVTRPGIEPGSPWWEASVLIAQPPCPPHDKIDVKHVYTEVDFAIGSQFIRHALDDSEPIADGLGLLFTSRSSEPMRESKVRGSAVMKGRGKREIPEKTRRPAALFGSIPTCKNPERNKQLRIIAAPHQYASTALTTVSVGAATVAERLSCSPPPIKENRIQSPAMSLLDFRKLESRRTMPLDGGFSSWTSRFPRPCTPALLKLSPHFTLIGSQDLVVKSRPNIFTQSSLTRAYSRVKSSWSRGDPAASPGVLGPYVGIVCPSASPASRGGRLIASPTTSRADACPPPSLPRLLSVPRPTVTALLRNNDSLLSGGLRRPRALLQLSVEVTAGCRAVDGSLRDITIARNSEISLKDSKYELTVTVTQINITKHEHTTVVLLADRRGELKVDQLRRQAKARNGHGRASRSHFRTATAVAGMAAHPLVVAID</sequence>
<dbReference type="PROSITE" id="PS50206">
    <property type="entry name" value="RHODANESE_3"/>
    <property type="match status" value="1"/>
</dbReference>